<gene>
    <name evidence="1" type="ORF">Vadar_013755</name>
</gene>
<comment type="caution">
    <text evidence="1">The sequence shown here is derived from an EMBL/GenBank/DDBJ whole genome shotgun (WGS) entry which is preliminary data.</text>
</comment>
<name>A0ACB7X9K6_9ERIC</name>
<evidence type="ECO:0000313" key="1">
    <source>
        <dbReference type="EMBL" id="KAH7837427.1"/>
    </source>
</evidence>
<protein>
    <submittedName>
        <fullName evidence="1">Uncharacterized protein</fullName>
    </submittedName>
</protein>
<accession>A0ACB7X9K6</accession>
<sequence length="333" mass="38174">MVEKNNRSRVKCKLCDKVMSGGIIRLKEHLAHKKGQVASCDWVTSEVRVLMMQHLQGNSAKQFDKRKRKEELKEQIRTTQCDEEDEYDTFNMHSDDSDPEMSMARQESLRFQNEYEERERLKYQTGGQYHVGGSSGAGGGRVELGPPPGFERRSSSLRETSTSRTVRTTDKWTNLSSPAARLAEIEVDFERSKGKKQAKLSSRLLRTAKKKLGRAVNQFVIYTRLPINTVNSPWLEPMLDVAREVRKGTKLPSSYEVSEVYLPQEMDGLQKWIESMKPSWKQRGVSLMCDGWTGPRRNPIVNFLVYSNRGTIYQKSIDATNVLSRTADMYMTS</sequence>
<organism evidence="1 2">
    <name type="scientific">Vaccinium darrowii</name>
    <dbReference type="NCBI Taxonomy" id="229202"/>
    <lineage>
        <taxon>Eukaryota</taxon>
        <taxon>Viridiplantae</taxon>
        <taxon>Streptophyta</taxon>
        <taxon>Embryophyta</taxon>
        <taxon>Tracheophyta</taxon>
        <taxon>Spermatophyta</taxon>
        <taxon>Magnoliopsida</taxon>
        <taxon>eudicotyledons</taxon>
        <taxon>Gunneridae</taxon>
        <taxon>Pentapetalae</taxon>
        <taxon>asterids</taxon>
        <taxon>Ericales</taxon>
        <taxon>Ericaceae</taxon>
        <taxon>Vaccinioideae</taxon>
        <taxon>Vaccinieae</taxon>
        <taxon>Vaccinium</taxon>
    </lineage>
</organism>
<dbReference type="EMBL" id="CM037156">
    <property type="protein sequence ID" value="KAH7837427.1"/>
    <property type="molecule type" value="Genomic_DNA"/>
</dbReference>
<dbReference type="Proteomes" id="UP000828048">
    <property type="component" value="Chromosome 6"/>
</dbReference>
<keyword evidence="2" id="KW-1185">Reference proteome</keyword>
<evidence type="ECO:0000313" key="2">
    <source>
        <dbReference type="Proteomes" id="UP000828048"/>
    </source>
</evidence>
<proteinExistence type="predicted"/>
<reference evidence="1 2" key="1">
    <citation type="journal article" date="2021" name="Hortic Res">
        <title>High-quality reference genome and annotation aids understanding of berry development for evergreen blueberry (Vaccinium darrowii).</title>
        <authorList>
            <person name="Yu J."/>
            <person name="Hulse-Kemp A.M."/>
            <person name="Babiker E."/>
            <person name="Staton M."/>
        </authorList>
    </citation>
    <scope>NUCLEOTIDE SEQUENCE [LARGE SCALE GENOMIC DNA]</scope>
    <source>
        <strain evidence="2">cv. NJ 8807/NJ 8810</strain>
        <tissue evidence="1">Young leaf</tissue>
    </source>
</reference>